<evidence type="ECO:0000313" key="9">
    <source>
        <dbReference type="EMBL" id="CAD7226040.1"/>
    </source>
</evidence>
<dbReference type="GO" id="GO:0020037">
    <property type="term" value="F:heme binding"/>
    <property type="evidence" value="ECO:0007669"/>
    <property type="project" value="InterPro"/>
</dbReference>
<dbReference type="GO" id="GO:0006082">
    <property type="term" value="P:organic acid metabolic process"/>
    <property type="evidence" value="ECO:0007669"/>
    <property type="project" value="TreeGrafter"/>
</dbReference>
<dbReference type="GO" id="GO:0008395">
    <property type="term" value="F:steroid hydroxylase activity"/>
    <property type="evidence" value="ECO:0007669"/>
    <property type="project" value="TreeGrafter"/>
</dbReference>
<dbReference type="InterPro" id="IPR050182">
    <property type="entry name" value="Cytochrome_P450_fam2"/>
</dbReference>
<evidence type="ECO:0000256" key="8">
    <source>
        <dbReference type="RuleBase" id="RU000461"/>
    </source>
</evidence>
<dbReference type="PANTHER" id="PTHR24300:SF403">
    <property type="entry name" value="CYTOCHROME P450 306A1"/>
    <property type="match status" value="1"/>
</dbReference>
<comment type="cofactor">
    <cofactor evidence="1 7">
        <name>heme</name>
        <dbReference type="ChEBI" id="CHEBI:30413"/>
    </cofactor>
</comment>
<evidence type="ECO:0000256" key="6">
    <source>
        <dbReference type="ARBA" id="ARBA00023033"/>
    </source>
</evidence>
<dbReference type="InterPro" id="IPR017972">
    <property type="entry name" value="Cyt_P450_CS"/>
</dbReference>
<dbReference type="GO" id="GO:0005737">
    <property type="term" value="C:cytoplasm"/>
    <property type="evidence" value="ECO:0007669"/>
    <property type="project" value="TreeGrafter"/>
</dbReference>
<keyword evidence="6 8" id="KW-0503">Monooxygenase</keyword>
<protein>
    <submittedName>
        <fullName evidence="9">Uncharacterized protein</fullName>
    </submittedName>
</protein>
<dbReference type="GO" id="GO:0006805">
    <property type="term" value="P:xenobiotic metabolic process"/>
    <property type="evidence" value="ECO:0007669"/>
    <property type="project" value="TreeGrafter"/>
</dbReference>
<keyword evidence="3 7" id="KW-0479">Metal-binding</keyword>
<dbReference type="EMBL" id="OB660728">
    <property type="protein sequence ID" value="CAD7226040.1"/>
    <property type="molecule type" value="Genomic_DNA"/>
</dbReference>
<feature type="binding site" description="axial binding residue" evidence="7">
    <location>
        <position position="411"/>
    </location>
    <ligand>
        <name>heme</name>
        <dbReference type="ChEBI" id="CHEBI:30413"/>
    </ligand>
    <ligandPart>
        <name>Fe</name>
        <dbReference type="ChEBI" id="CHEBI:18248"/>
    </ligandPart>
</feature>
<dbReference type="InterPro" id="IPR002401">
    <property type="entry name" value="Cyt_P450_E_grp-I"/>
</dbReference>
<name>A0A7R8W6T1_9CRUS</name>
<dbReference type="InterPro" id="IPR036396">
    <property type="entry name" value="Cyt_P450_sf"/>
</dbReference>
<dbReference type="Gene3D" id="1.10.630.10">
    <property type="entry name" value="Cytochrome P450"/>
    <property type="match status" value="1"/>
</dbReference>
<dbReference type="SUPFAM" id="SSF48264">
    <property type="entry name" value="Cytochrome P450"/>
    <property type="match status" value="1"/>
</dbReference>
<gene>
    <name evidence="9" type="ORF">CTOB1V02_LOCUS3966</name>
</gene>
<keyword evidence="5 7" id="KW-0408">Iron</keyword>
<dbReference type="Pfam" id="PF00067">
    <property type="entry name" value="p450"/>
    <property type="match status" value="1"/>
</dbReference>
<comment type="similarity">
    <text evidence="2 8">Belongs to the cytochrome P450 family.</text>
</comment>
<dbReference type="PRINTS" id="PR00463">
    <property type="entry name" value="EP450I"/>
</dbReference>
<dbReference type="FunFam" id="1.10.630.10:FF:000036">
    <property type="entry name" value="CYtochrome P450 family"/>
    <property type="match status" value="1"/>
</dbReference>
<dbReference type="GO" id="GO:0016712">
    <property type="term" value="F:oxidoreductase activity, acting on paired donors, with incorporation or reduction of molecular oxygen, reduced flavin or flavoprotein as one donor, and incorporation of one atom of oxygen"/>
    <property type="evidence" value="ECO:0007669"/>
    <property type="project" value="TreeGrafter"/>
</dbReference>
<evidence type="ECO:0000256" key="3">
    <source>
        <dbReference type="ARBA" id="ARBA00022723"/>
    </source>
</evidence>
<sequence length="468" mass="54077">MPPGPWGLPILGYLPFMDSVRPQYTLQKLRDQYGHIFSINIVQGRSIIYLCDPELINEAFNMPEFLPRPESFLFHVGLGGGGLLANEGQVWMDNRRFTLKALRDFGFGKKTLNDTAMNDVLQVVDCFRRKLGKPTDVGADLNIAIISTLWKLVANVEWTHDNPEYHKLFEEMTGSFDSAAKIPTVMFHAWTEPLTFWKSGKEALACIYKFIDHFTAIFRNEVESHKQQSHSISNDYIDSYLKEIERLKLHGKEHPSINEKQLYLNIRSLFLAGSETTSTTIRWALYFLIENPEIQQRCFEEIEKVIGLHRNPHMDDRGTLPYTEAFIKEVNRCCNVLPFGVFHAVRQDVWFKGYLFPKGSWVIGNQYSCHMDPKYFSNPSKFDPTRFLDEEGKLRKTVPGYIPFGSGKRQCLGESLAKIELFLFITTLIQQFKFLKPEKCYHKYAECPPSVALVNHPPPFSLIIQNRE</sequence>
<dbReference type="GO" id="GO:0005506">
    <property type="term" value="F:iron ion binding"/>
    <property type="evidence" value="ECO:0007669"/>
    <property type="project" value="InterPro"/>
</dbReference>
<evidence type="ECO:0000256" key="7">
    <source>
        <dbReference type="PIRSR" id="PIRSR602401-1"/>
    </source>
</evidence>
<proteinExistence type="inferred from homology"/>
<dbReference type="PANTHER" id="PTHR24300">
    <property type="entry name" value="CYTOCHROME P450 508A4-RELATED"/>
    <property type="match status" value="1"/>
</dbReference>
<keyword evidence="4 8" id="KW-0560">Oxidoreductase</keyword>
<dbReference type="AlphaFoldDB" id="A0A7R8W6T1"/>
<evidence type="ECO:0000256" key="4">
    <source>
        <dbReference type="ARBA" id="ARBA00023002"/>
    </source>
</evidence>
<dbReference type="PROSITE" id="PS00086">
    <property type="entry name" value="CYTOCHROME_P450"/>
    <property type="match status" value="1"/>
</dbReference>
<reference evidence="9" key="1">
    <citation type="submission" date="2020-11" db="EMBL/GenBank/DDBJ databases">
        <authorList>
            <person name="Tran Van P."/>
        </authorList>
    </citation>
    <scope>NUCLEOTIDE SEQUENCE</scope>
</reference>
<organism evidence="9">
    <name type="scientific">Cyprideis torosa</name>
    <dbReference type="NCBI Taxonomy" id="163714"/>
    <lineage>
        <taxon>Eukaryota</taxon>
        <taxon>Metazoa</taxon>
        <taxon>Ecdysozoa</taxon>
        <taxon>Arthropoda</taxon>
        <taxon>Crustacea</taxon>
        <taxon>Oligostraca</taxon>
        <taxon>Ostracoda</taxon>
        <taxon>Podocopa</taxon>
        <taxon>Podocopida</taxon>
        <taxon>Cytherocopina</taxon>
        <taxon>Cytheroidea</taxon>
        <taxon>Cytherideidae</taxon>
        <taxon>Cyprideis</taxon>
    </lineage>
</organism>
<dbReference type="PRINTS" id="PR00385">
    <property type="entry name" value="P450"/>
</dbReference>
<dbReference type="OrthoDB" id="6365766at2759"/>
<evidence type="ECO:0000256" key="5">
    <source>
        <dbReference type="ARBA" id="ARBA00023004"/>
    </source>
</evidence>
<evidence type="ECO:0000256" key="2">
    <source>
        <dbReference type="ARBA" id="ARBA00010617"/>
    </source>
</evidence>
<accession>A0A7R8W6T1</accession>
<keyword evidence="7 8" id="KW-0349">Heme</keyword>
<evidence type="ECO:0000256" key="1">
    <source>
        <dbReference type="ARBA" id="ARBA00001971"/>
    </source>
</evidence>
<dbReference type="InterPro" id="IPR001128">
    <property type="entry name" value="Cyt_P450"/>
</dbReference>